<gene>
    <name evidence="1" type="ORF">AK812_SmicGene12809</name>
</gene>
<accession>A0A1Q9E9U3</accession>
<evidence type="ECO:0000313" key="2">
    <source>
        <dbReference type="Proteomes" id="UP000186817"/>
    </source>
</evidence>
<organism evidence="1 2">
    <name type="scientific">Symbiodinium microadriaticum</name>
    <name type="common">Dinoflagellate</name>
    <name type="synonym">Zooxanthella microadriatica</name>
    <dbReference type="NCBI Taxonomy" id="2951"/>
    <lineage>
        <taxon>Eukaryota</taxon>
        <taxon>Sar</taxon>
        <taxon>Alveolata</taxon>
        <taxon>Dinophyceae</taxon>
        <taxon>Suessiales</taxon>
        <taxon>Symbiodiniaceae</taxon>
        <taxon>Symbiodinium</taxon>
    </lineage>
</organism>
<sequence>MGRFMTHDGLAQGIFNSDFCSGTGSFTAWEQILTNNDEILSLLVERLSHDYSATSAKMRKAYKGQDIEAYQRRCATWVAAKAQFRSTYPHQFVEQEMPNLEKSFILRHADNDLDHLLEETVPPLALDRLGIFRAVMAKHRKKAAEEEKTLADERTAELLETANLKHAEQQLTSDLEAVQTWLDQRDEHAERQGGLDMQFLAARYSKGKKAVSEFADSRNRAVVFDTGCIEAHTDLLAYQAKACGKKTDPHLGQVERYTILILDATVWPNVRLILNSLMLALTGERQHAC</sequence>
<evidence type="ECO:0000313" key="1">
    <source>
        <dbReference type="EMBL" id="OLQ04178.1"/>
    </source>
</evidence>
<dbReference type="EMBL" id="LSRX01000217">
    <property type="protein sequence ID" value="OLQ04178.1"/>
    <property type="molecule type" value="Genomic_DNA"/>
</dbReference>
<name>A0A1Q9E9U3_SYMMI</name>
<dbReference type="AlphaFoldDB" id="A0A1Q9E9U3"/>
<proteinExistence type="predicted"/>
<dbReference type="OrthoDB" id="412835at2759"/>
<comment type="caution">
    <text evidence="1">The sequence shown here is derived from an EMBL/GenBank/DDBJ whole genome shotgun (WGS) entry which is preliminary data.</text>
</comment>
<protein>
    <submittedName>
        <fullName evidence="1">Uncharacterized protein</fullName>
    </submittedName>
</protein>
<reference evidence="1 2" key="1">
    <citation type="submission" date="2016-02" db="EMBL/GenBank/DDBJ databases">
        <title>Genome analysis of coral dinoflagellate symbionts highlights evolutionary adaptations to a symbiotic lifestyle.</title>
        <authorList>
            <person name="Aranda M."/>
            <person name="Li Y."/>
            <person name="Liew Y.J."/>
            <person name="Baumgarten S."/>
            <person name="Simakov O."/>
            <person name="Wilson M."/>
            <person name="Piel J."/>
            <person name="Ashoor H."/>
            <person name="Bougouffa S."/>
            <person name="Bajic V.B."/>
            <person name="Ryu T."/>
            <person name="Ravasi T."/>
            <person name="Bayer T."/>
            <person name="Micklem G."/>
            <person name="Kim H."/>
            <person name="Bhak J."/>
            <person name="Lajeunesse T.C."/>
            <person name="Voolstra C.R."/>
        </authorList>
    </citation>
    <scope>NUCLEOTIDE SEQUENCE [LARGE SCALE GENOMIC DNA]</scope>
    <source>
        <strain evidence="1 2">CCMP2467</strain>
    </source>
</reference>
<dbReference type="Proteomes" id="UP000186817">
    <property type="component" value="Unassembled WGS sequence"/>
</dbReference>
<keyword evidence="2" id="KW-1185">Reference proteome</keyword>